<reference evidence="1 2" key="1">
    <citation type="submission" date="2020-06" db="EMBL/GenBank/DDBJ databases">
        <title>Draft genome sequence of Candidatus Phytoplasma pruni (X-disease group, subgroup 16SrIII-B) strain ChTDIII from Argentina.</title>
        <authorList>
            <person name="Fernandez F.D."/>
            <person name="Zuebert C."/>
            <person name="Huettel B."/>
            <person name="Kube M."/>
            <person name="Conci L.R."/>
        </authorList>
    </citation>
    <scope>NUCLEOTIDE SEQUENCE [LARGE SCALE GENOMIC DNA]</scope>
    <source>
        <strain evidence="1 2">ChTDIII</strain>
    </source>
</reference>
<keyword evidence="2" id="KW-1185">Reference proteome</keyword>
<proteinExistence type="predicted"/>
<dbReference type="RefSeq" id="WP_178734360.1">
    <property type="nucleotide sequence ID" value="NZ_JABUOH010000054.1"/>
</dbReference>
<sequence>MNYKLKLLINPDAGYVMMEINQGEILPFEPAYLINTLTSHFPNLEDIEQISIQDPEEGYYPDDEITFNIQFHNLSQEKINPIIEKLFINLKQNSEIFVLP</sequence>
<gene>
    <name evidence="1" type="ORF">HR065_02680</name>
</gene>
<evidence type="ECO:0000313" key="2">
    <source>
        <dbReference type="Proteomes" id="UP000568109"/>
    </source>
</evidence>
<protein>
    <submittedName>
        <fullName evidence="1">Uncharacterized protein</fullName>
    </submittedName>
</protein>
<comment type="caution">
    <text evidence="1">The sequence shown here is derived from an EMBL/GenBank/DDBJ whole genome shotgun (WGS) entry which is preliminary data.</text>
</comment>
<name>A0A851HKD6_9MOLU</name>
<dbReference type="AlphaFoldDB" id="A0A851HKD6"/>
<dbReference type="Proteomes" id="UP000568109">
    <property type="component" value="Unassembled WGS sequence"/>
</dbReference>
<dbReference type="EMBL" id="JABUOH010000054">
    <property type="protein sequence ID" value="NWN45976.1"/>
    <property type="molecule type" value="Genomic_DNA"/>
</dbReference>
<evidence type="ECO:0000313" key="1">
    <source>
        <dbReference type="EMBL" id="NWN45976.1"/>
    </source>
</evidence>
<organism evidence="1 2">
    <name type="scientific">Candidatus Phytoplasma pruni</name>
    <dbReference type="NCBI Taxonomy" id="479893"/>
    <lineage>
        <taxon>Bacteria</taxon>
        <taxon>Bacillati</taxon>
        <taxon>Mycoplasmatota</taxon>
        <taxon>Mollicutes</taxon>
        <taxon>Acholeplasmatales</taxon>
        <taxon>Acholeplasmataceae</taxon>
        <taxon>Candidatus Phytoplasma</taxon>
        <taxon>16SrIII (X-disease group)</taxon>
    </lineage>
</organism>
<accession>A0A851HKD6</accession>